<dbReference type="STRING" id="225359.A0A2S4PQD3"/>
<evidence type="ECO:0000256" key="1">
    <source>
        <dbReference type="ARBA" id="ARBA00004123"/>
    </source>
</evidence>
<organism evidence="5 6">
    <name type="scientific">Erysiphe pulchra</name>
    <dbReference type="NCBI Taxonomy" id="225359"/>
    <lineage>
        <taxon>Eukaryota</taxon>
        <taxon>Fungi</taxon>
        <taxon>Dikarya</taxon>
        <taxon>Ascomycota</taxon>
        <taxon>Pezizomycotina</taxon>
        <taxon>Leotiomycetes</taxon>
        <taxon>Erysiphales</taxon>
        <taxon>Erysiphaceae</taxon>
        <taxon>Erysiphe</taxon>
    </lineage>
</organism>
<dbReference type="GO" id="GO:0031048">
    <property type="term" value="P:regulatory ncRNA-mediated heterochromatin formation"/>
    <property type="evidence" value="ECO:0007669"/>
    <property type="project" value="TreeGrafter"/>
</dbReference>
<feature type="region of interest" description="Disordered" evidence="4">
    <location>
        <begin position="1"/>
        <end position="60"/>
    </location>
</feature>
<feature type="non-terminal residue" evidence="5">
    <location>
        <position position="1050"/>
    </location>
</feature>
<dbReference type="Pfam" id="PF08424">
    <property type="entry name" value="NRDE-2"/>
    <property type="match status" value="1"/>
</dbReference>
<keyword evidence="6" id="KW-1185">Reference proteome</keyword>
<dbReference type="InterPro" id="IPR013633">
    <property type="entry name" value="NRDE-2"/>
</dbReference>
<feature type="compositionally biased region" description="Basic and acidic residues" evidence="4">
    <location>
        <begin position="17"/>
        <end position="60"/>
    </location>
</feature>
<dbReference type="AlphaFoldDB" id="A0A2S4PQD3"/>
<dbReference type="EMBL" id="PEDP01001111">
    <property type="protein sequence ID" value="POS84241.1"/>
    <property type="molecule type" value="Genomic_DNA"/>
</dbReference>
<protein>
    <recommendedName>
        <fullName evidence="7">DUF1740-domain-containing protein</fullName>
    </recommendedName>
</protein>
<dbReference type="Gene3D" id="1.25.40.10">
    <property type="entry name" value="Tetratricopeptide repeat domain"/>
    <property type="match status" value="1"/>
</dbReference>
<accession>A0A2S4PQD3</accession>
<dbReference type="OrthoDB" id="297219at2759"/>
<evidence type="ECO:0000256" key="3">
    <source>
        <dbReference type="ARBA" id="ARBA00023242"/>
    </source>
</evidence>
<reference evidence="5 6" key="1">
    <citation type="submission" date="2017-10" db="EMBL/GenBank/DDBJ databases">
        <title>Development of genomic resources for the powdery mildew, Erysiphe pulchra.</title>
        <authorList>
            <person name="Wadl P.A."/>
            <person name="Mack B.M."/>
            <person name="Moore G."/>
            <person name="Beltz S.B."/>
        </authorList>
    </citation>
    <scope>NUCLEOTIDE SEQUENCE [LARGE SCALE GENOMIC DNA]</scope>
    <source>
        <strain evidence="5">Cflorida</strain>
    </source>
</reference>
<dbReference type="PANTHER" id="PTHR13471">
    <property type="entry name" value="TETRATRICOPEPTIDE-LIKE HELICAL"/>
    <property type="match status" value="1"/>
</dbReference>
<dbReference type="GO" id="GO:0071013">
    <property type="term" value="C:catalytic step 2 spliceosome"/>
    <property type="evidence" value="ECO:0007669"/>
    <property type="project" value="TreeGrafter"/>
</dbReference>
<comment type="similarity">
    <text evidence="2">Belongs to the NRDE2 family.</text>
</comment>
<dbReference type="SUPFAM" id="SSF48452">
    <property type="entry name" value="TPR-like"/>
    <property type="match status" value="1"/>
</dbReference>
<evidence type="ECO:0000313" key="6">
    <source>
        <dbReference type="Proteomes" id="UP000237438"/>
    </source>
</evidence>
<gene>
    <name evidence="5" type="ORF">EPUL_004498</name>
</gene>
<name>A0A2S4PQD3_9PEZI</name>
<evidence type="ECO:0008006" key="7">
    <source>
        <dbReference type="Google" id="ProtNLM"/>
    </source>
</evidence>
<dbReference type="InterPro" id="IPR011990">
    <property type="entry name" value="TPR-like_helical_dom_sf"/>
</dbReference>
<dbReference type="PANTHER" id="PTHR13471:SF0">
    <property type="entry name" value="NUCLEAR EXOSOME REGULATOR NRDE2"/>
    <property type="match status" value="1"/>
</dbReference>
<comment type="caution">
    <text evidence="5">The sequence shown here is derived from an EMBL/GenBank/DDBJ whole genome shotgun (WGS) entry which is preliminary data.</text>
</comment>
<feature type="region of interest" description="Disordered" evidence="4">
    <location>
        <begin position="191"/>
        <end position="212"/>
    </location>
</feature>
<proteinExistence type="inferred from homology"/>
<dbReference type="Proteomes" id="UP000237438">
    <property type="component" value="Unassembled WGS sequence"/>
</dbReference>
<dbReference type="GO" id="GO:1902369">
    <property type="term" value="P:negative regulation of RNA catabolic process"/>
    <property type="evidence" value="ECO:0007669"/>
    <property type="project" value="TreeGrafter"/>
</dbReference>
<sequence length="1050" mass="122809">MPNLRNFEVPKFTSYRPKPELETRIQNESKSREKSRNKSKSRQKDVSHTQTEKYFGDRTNSRITSSNDLFSQQSYHKDISTYSFLLDRKGDRDNLVYGCPHKYSVPKYYRYGAGRVLGASPNLKINRELGNEKWIELSYFGYHVNLSREKYIFSRVERQKPVVIKARPQLLGEDHISAEFDFISLRPNQNSSKIKNDEESSEDEDSENNFSKFTASNSQSKLISEADSIDFVDNQYIDENLSARKKNAALRLKVEKSPTDIEAWLLLINHQDHLIQNSDDPIRISQAMIKSIADLKVHLYEKALQHCESLENRERLLVGLMSEGEKLWDIEKQANRWEQISKKNIDSLFLWTKYLEFKQFNLPIFRYEQVKKLYLQRIEYLTQAAKTDQGNSEKYFHELQLVLLKATIFIREAGYSELAIAIWQSNLEINFCAPRKESKYDDHINIFREFWESEVPRIGEIGAKGWRYHVETQDASSNTDFSMDETTNSLDKSNLFQSWAVAERRRSRSSRIPAKTLDEVVEDDPFRVILFTDIQDFLCLLPSKSGNIYRFFIDKFLSFCSLQPLVNLDCQKDDTFNVDNFVKIEYDWLESDCSDDKKENAYGLKDATIAPIPRFIPSSESLFYDTIKLKEKSRPYRVRFPEDSGPVTYNFIRNSIKQLIQNWFDPSLAEYYLSFEYKNEPDTIKKTSKTLLKQNPSAFRLYNAYALIEWCSGNKKAAEKVFSAALNNGNSNTSSSVEDELAILLWKTWIWICLEDKDSIKALKYLICIVDGHPDINFDVSPAMILRTRQHLTLKRDLFMYKNSIIAVMYSECLALIEYLSSCIGQDSFQDTQRNITEAMKNFVTASQILHKQDQKTSHQLLLQSASRLLYYHCQCSSYSPAFVREYLSDFLQKFPQNTIFISFYSWNESRLRIDDRVRNILVRNVLVPQNDTLTSRLFAIRHEIKIGNLHSTKAAFEDSVSSPVTKYSAGLWQLYILYCLSIPQLQRNAMSVWYRAIRTCPSVKEIYTLGFEKLGASMEYLELKRVWKTMEEKELRVHVNLEDEFDEIE</sequence>
<comment type="subcellular location">
    <subcellularLocation>
        <location evidence="1">Nucleus</location>
    </subcellularLocation>
</comment>
<keyword evidence="3" id="KW-0539">Nucleus</keyword>
<evidence type="ECO:0000256" key="2">
    <source>
        <dbReference type="ARBA" id="ARBA00009265"/>
    </source>
</evidence>
<evidence type="ECO:0000256" key="4">
    <source>
        <dbReference type="SAM" id="MobiDB-lite"/>
    </source>
</evidence>
<evidence type="ECO:0000313" key="5">
    <source>
        <dbReference type="EMBL" id="POS84241.1"/>
    </source>
</evidence>